<comment type="caution">
    <text evidence="1">The sequence shown here is derived from an EMBL/GenBank/DDBJ whole genome shotgun (WGS) entry which is preliminary data.</text>
</comment>
<evidence type="ECO:0000313" key="2">
    <source>
        <dbReference type="Proteomes" id="UP000468420"/>
    </source>
</evidence>
<dbReference type="AlphaFoldDB" id="A0A6N6K225"/>
<name>A0A6N6K225_9ENTR</name>
<dbReference type="RefSeq" id="WP_149691943.1">
    <property type="nucleotide sequence ID" value="NZ_QRDC01000011.1"/>
</dbReference>
<proteinExistence type="predicted"/>
<reference evidence="1 2" key="1">
    <citation type="submission" date="2018-08" db="EMBL/GenBank/DDBJ databases">
        <title>Complete genomic analysis of a Citrobacter pasteurii isolated from cockles (Cerastoderma edule) containing a new chromosomic qnrB allele.</title>
        <authorList>
            <person name="Rodrigues A."/>
            <person name="Baptista T."/>
            <person name="Quesada A."/>
            <person name="Campos M.J."/>
        </authorList>
    </citation>
    <scope>NUCLEOTIDE SEQUENCE [LARGE SCALE GENOMIC DNA]</scope>
    <source>
        <strain evidence="1 2">BA18</strain>
    </source>
</reference>
<dbReference type="Proteomes" id="UP000468420">
    <property type="component" value="Unassembled WGS sequence"/>
</dbReference>
<accession>A0A6N6K225</accession>
<gene>
    <name evidence="1" type="ORF">DXF85_14705</name>
</gene>
<organism evidence="1 2">
    <name type="scientific">Citrobacter pasteurii</name>
    <dbReference type="NCBI Taxonomy" id="1563222"/>
    <lineage>
        <taxon>Bacteria</taxon>
        <taxon>Pseudomonadati</taxon>
        <taxon>Pseudomonadota</taxon>
        <taxon>Gammaproteobacteria</taxon>
        <taxon>Enterobacterales</taxon>
        <taxon>Enterobacteriaceae</taxon>
        <taxon>Citrobacter</taxon>
    </lineage>
</organism>
<dbReference type="EMBL" id="QRDC01000011">
    <property type="protein sequence ID" value="KAA1277177.1"/>
    <property type="molecule type" value="Genomic_DNA"/>
</dbReference>
<sequence length="69" mass="7938">MSVIDSAQSDSDKAQARVGNITSVTLPGRHVLEIRHVKYDDSLFFVRVLRKFHPYYRLMPLIKHGIKDA</sequence>
<evidence type="ECO:0000313" key="1">
    <source>
        <dbReference type="EMBL" id="KAA1277177.1"/>
    </source>
</evidence>
<protein>
    <submittedName>
        <fullName evidence="1">Uncharacterized protein</fullName>
    </submittedName>
</protein>